<accession>A0A6G1EZR3</accession>
<gene>
    <name evidence="1" type="ORF">E2562_030298</name>
</gene>
<dbReference type="Proteomes" id="UP000479710">
    <property type="component" value="Unassembled WGS sequence"/>
</dbReference>
<evidence type="ECO:0000313" key="1">
    <source>
        <dbReference type="EMBL" id="KAF0930126.1"/>
    </source>
</evidence>
<dbReference type="EMBL" id="SPHZ02000002">
    <property type="protein sequence ID" value="KAF0930126.1"/>
    <property type="molecule type" value="Genomic_DNA"/>
</dbReference>
<keyword evidence="2" id="KW-1185">Reference proteome</keyword>
<dbReference type="AlphaFoldDB" id="A0A6G1EZR3"/>
<name>A0A6G1EZR3_9ORYZ</name>
<reference evidence="1 2" key="1">
    <citation type="submission" date="2019-11" db="EMBL/GenBank/DDBJ databases">
        <title>Whole genome sequence of Oryza granulata.</title>
        <authorList>
            <person name="Li W."/>
        </authorList>
    </citation>
    <scope>NUCLEOTIDE SEQUENCE [LARGE SCALE GENOMIC DNA]</scope>
    <source>
        <strain evidence="2">cv. Menghai</strain>
        <tissue evidence="1">Leaf</tissue>
    </source>
</reference>
<organism evidence="1 2">
    <name type="scientific">Oryza meyeriana var. granulata</name>
    <dbReference type="NCBI Taxonomy" id="110450"/>
    <lineage>
        <taxon>Eukaryota</taxon>
        <taxon>Viridiplantae</taxon>
        <taxon>Streptophyta</taxon>
        <taxon>Embryophyta</taxon>
        <taxon>Tracheophyta</taxon>
        <taxon>Spermatophyta</taxon>
        <taxon>Magnoliopsida</taxon>
        <taxon>Liliopsida</taxon>
        <taxon>Poales</taxon>
        <taxon>Poaceae</taxon>
        <taxon>BOP clade</taxon>
        <taxon>Oryzoideae</taxon>
        <taxon>Oryzeae</taxon>
        <taxon>Oryzinae</taxon>
        <taxon>Oryza</taxon>
        <taxon>Oryza meyeriana</taxon>
    </lineage>
</organism>
<sequence>MRMAWPVVVVGDPDDTVGGQTSPRCHISCAFVDRKSMLGVLVDGENVIFKVDIRKRKLYYHCCEHIF</sequence>
<comment type="caution">
    <text evidence="1">The sequence shown here is derived from an EMBL/GenBank/DDBJ whole genome shotgun (WGS) entry which is preliminary data.</text>
</comment>
<proteinExistence type="predicted"/>
<evidence type="ECO:0000313" key="2">
    <source>
        <dbReference type="Proteomes" id="UP000479710"/>
    </source>
</evidence>
<protein>
    <submittedName>
        <fullName evidence="1">Uncharacterized protein</fullName>
    </submittedName>
</protein>